<evidence type="ECO:0000259" key="1">
    <source>
        <dbReference type="PROSITE" id="PS50075"/>
    </source>
</evidence>
<evidence type="ECO:0000313" key="2">
    <source>
        <dbReference type="EMBL" id="KTD76566.1"/>
    </source>
</evidence>
<dbReference type="PROSITE" id="PS50075">
    <property type="entry name" value="CARRIER"/>
    <property type="match status" value="1"/>
</dbReference>
<dbReference type="Proteomes" id="UP000054729">
    <property type="component" value="Unassembled WGS sequence"/>
</dbReference>
<dbReference type="Gene3D" id="1.10.1200.10">
    <property type="entry name" value="ACP-like"/>
    <property type="match status" value="1"/>
</dbReference>
<proteinExistence type="predicted"/>
<keyword evidence="2" id="KW-0436">Ligase</keyword>
<dbReference type="Pfam" id="PF00550">
    <property type="entry name" value="PP-binding"/>
    <property type="match status" value="1"/>
</dbReference>
<dbReference type="PATRIC" id="fig|66969.6.peg.2489"/>
<organism evidence="2 3">
    <name type="scientific">Legionella waltersii</name>
    <dbReference type="NCBI Taxonomy" id="66969"/>
    <lineage>
        <taxon>Bacteria</taxon>
        <taxon>Pseudomonadati</taxon>
        <taxon>Pseudomonadota</taxon>
        <taxon>Gammaproteobacteria</taxon>
        <taxon>Legionellales</taxon>
        <taxon>Legionellaceae</taxon>
        <taxon>Legionella</taxon>
    </lineage>
</organism>
<dbReference type="GO" id="GO:0016874">
    <property type="term" value="F:ligase activity"/>
    <property type="evidence" value="ECO:0007669"/>
    <property type="project" value="UniProtKB-KW"/>
</dbReference>
<reference evidence="2 3" key="1">
    <citation type="submission" date="2015-11" db="EMBL/GenBank/DDBJ databases">
        <title>Genomic analysis of 38 Legionella species identifies large and diverse effector repertoires.</title>
        <authorList>
            <person name="Burstein D."/>
            <person name="Amaro F."/>
            <person name="Zusman T."/>
            <person name="Lifshitz Z."/>
            <person name="Cohen O."/>
            <person name="Gilbert J.A."/>
            <person name="Pupko T."/>
            <person name="Shuman H.A."/>
            <person name="Segal G."/>
        </authorList>
    </citation>
    <scope>NUCLEOTIDE SEQUENCE [LARGE SCALE GENOMIC DNA]</scope>
    <source>
        <strain evidence="2 3">ATCC 51914</strain>
    </source>
</reference>
<keyword evidence="3" id="KW-1185">Reference proteome</keyword>
<dbReference type="EMBL" id="LNZB01000051">
    <property type="protein sequence ID" value="KTD76566.1"/>
    <property type="molecule type" value="Genomic_DNA"/>
</dbReference>
<sequence length="79" mass="9205">MDIEHVKNEIKLFLLNSFRIKEIGFSDNIFDTGAMHSLFYIQLLVFIEKKFKIDLNVGDFNPNELTSIDTIASFIYSKL</sequence>
<dbReference type="OrthoDB" id="9182203at2"/>
<feature type="domain" description="Carrier" evidence="1">
    <location>
        <begin position="1"/>
        <end position="79"/>
    </location>
</feature>
<dbReference type="STRING" id="66969.Lwal_2288"/>
<evidence type="ECO:0000313" key="3">
    <source>
        <dbReference type="Proteomes" id="UP000054729"/>
    </source>
</evidence>
<name>A0A0W1A5H4_9GAMM</name>
<dbReference type="SUPFAM" id="SSF47336">
    <property type="entry name" value="ACP-like"/>
    <property type="match status" value="1"/>
</dbReference>
<protein>
    <submittedName>
        <fullName evidence="2">D-alanine--poly(Phosphoribitol) ligase subunit 2</fullName>
    </submittedName>
</protein>
<dbReference type="InterPro" id="IPR009081">
    <property type="entry name" value="PP-bd_ACP"/>
</dbReference>
<dbReference type="RefSeq" id="WP_058480914.1">
    <property type="nucleotide sequence ID" value="NZ_CAAAIQ010000001.1"/>
</dbReference>
<dbReference type="InterPro" id="IPR036736">
    <property type="entry name" value="ACP-like_sf"/>
</dbReference>
<dbReference type="AlphaFoldDB" id="A0A0W1A5H4"/>
<accession>A0A0W1A5H4</accession>
<comment type="caution">
    <text evidence="2">The sequence shown here is derived from an EMBL/GenBank/DDBJ whole genome shotgun (WGS) entry which is preliminary data.</text>
</comment>
<gene>
    <name evidence="2" type="ORF">Lwal_2288</name>
</gene>